<dbReference type="STRING" id="1193051.LEP1GSC017_2636"/>
<dbReference type="Pfam" id="PF01584">
    <property type="entry name" value="CheW"/>
    <property type="match status" value="1"/>
</dbReference>
<dbReference type="PROSITE" id="PS50851">
    <property type="entry name" value="CHEW"/>
    <property type="match status" value="1"/>
</dbReference>
<organism evidence="2 3">
    <name type="scientific">Leptospira meyeri</name>
    <dbReference type="NCBI Taxonomy" id="29508"/>
    <lineage>
        <taxon>Bacteria</taxon>
        <taxon>Pseudomonadati</taxon>
        <taxon>Spirochaetota</taxon>
        <taxon>Spirochaetia</taxon>
        <taxon>Leptospirales</taxon>
        <taxon>Leptospiraceae</taxon>
        <taxon>Leptospira</taxon>
    </lineage>
</organism>
<dbReference type="GO" id="GO:0006935">
    <property type="term" value="P:chemotaxis"/>
    <property type="evidence" value="ECO:0007669"/>
    <property type="project" value="InterPro"/>
</dbReference>
<evidence type="ECO:0000313" key="2">
    <source>
        <dbReference type="EMBL" id="TDY72329.1"/>
    </source>
</evidence>
<dbReference type="InterPro" id="IPR002545">
    <property type="entry name" value="CheW-lke_dom"/>
</dbReference>
<dbReference type="Gene3D" id="2.40.50.180">
    <property type="entry name" value="CheA-289, Domain 4"/>
    <property type="match status" value="1"/>
</dbReference>
<dbReference type="EMBL" id="SORO01000001">
    <property type="protein sequence ID" value="TDY72329.1"/>
    <property type="molecule type" value="Genomic_DNA"/>
</dbReference>
<dbReference type="InterPro" id="IPR036061">
    <property type="entry name" value="CheW-like_dom_sf"/>
</dbReference>
<sequence>MMDLNQQPLLGSKDQELFCRPVMNQQLKSWDMSADEDTMKDLYLCFSLENRDYAFEVRHLTEILALPAITTIPGTAPFLKGVINIRGKIIPVMDVRLRFDMPFKPYHERTCVLLVELDGLPLGLIVDTVNDVLRIPSENIDLAPKIGESKSSRFIYATGRVGDSVKILINLQRLLTEEETVLIKDIPGN</sequence>
<gene>
    <name evidence="2" type="ORF">CLV96_1320</name>
</gene>
<accession>A0A4R8MSC6</accession>
<dbReference type="Gene3D" id="2.30.30.40">
    <property type="entry name" value="SH3 Domains"/>
    <property type="match status" value="1"/>
</dbReference>
<dbReference type="GO" id="GO:0007165">
    <property type="term" value="P:signal transduction"/>
    <property type="evidence" value="ECO:0007669"/>
    <property type="project" value="InterPro"/>
</dbReference>
<dbReference type="GO" id="GO:0005829">
    <property type="term" value="C:cytosol"/>
    <property type="evidence" value="ECO:0007669"/>
    <property type="project" value="TreeGrafter"/>
</dbReference>
<evidence type="ECO:0000259" key="1">
    <source>
        <dbReference type="PROSITE" id="PS50851"/>
    </source>
</evidence>
<keyword evidence="3" id="KW-1185">Reference proteome</keyword>
<dbReference type="SUPFAM" id="SSF50341">
    <property type="entry name" value="CheW-like"/>
    <property type="match status" value="1"/>
</dbReference>
<dbReference type="PANTHER" id="PTHR22617:SF23">
    <property type="entry name" value="CHEMOTAXIS PROTEIN CHEW"/>
    <property type="match status" value="1"/>
</dbReference>
<dbReference type="Proteomes" id="UP000294684">
    <property type="component" value="Unassembled WGS sequence"/>
</dbReference>
<dbReference type="InterPro" id="IPR039315">
    <property type="entry name" value="CheW"/>
</dbReference>
<protein>
    <submittedName>
        <fullName evidence="2">Purine-binding chemotaxis protein CheW</fullName>
    </submittedName>
</protein>
<name>A0A4R8MSC6_LEPME</name>
<feature type="domain" description="CheW-like" evidence="1">
    <location>
        <begin position="40"/>
        <end position="180"/>
    </location>
</feature>
<proteinExistence type="predicted"/>
<dbReference type="SMART" id="SM00260">
    <property type="entry name" value="CheW"/>
    <property type="match status" value="1"/>
</dbReference>
<comment type="caution">
    <text evidence="2">The sequence shown here is derived from an EMBL/GenBank/DDBJ whole genome shotgun (WGS) entry which is preliminary data.</text>
</comment>
<dbReference type="PANTHER" id="PTHR22617">
    <property type="entry name" value="CHEMOTAXIS SENSOR HISTIDINE KINASE-RELATED"/>
    <property type="match status" value="1"/>
</dbReference>
<reference evidence="2 3" key="1">
    <citation type="submission" date="2019-03" db="EMBL/GenBank/DDBJ databases">
        <title>Genomic Encyclopedia of Archaeal and Bacterial Type Strains, Phase II (KMG-II): from individual species to whole genera.</title>
        <authorList>
            <person name="Goeker M."/>
        </authorList>
    </citation>
    <scope>NUCLEOTIDE SEQUENCE [LARGE SCALE GENOMIC DNA]</scope>
    <source>
        <strain evidence="2 3">DSM 21537</strain>
    </source>
</reference>
<dbReference type="AlphaFoldDB" id="A0A4R8MSC6"/>
<evidence type="ECO:0000313" key="3">
    <source>
        <dbReference type="Proteomes" id="UP000294684"/>
    </source>
</evidence>